<dbReference type="InterPro" id="IPR029063">
    <property type="entry name" value="SAM-dependent_MTases_sf"/>
</dbReference>
<reference evidence="3 4" key="1">
    <citation type="submission" date="2020-12" db="EMBL/GenBank/DDBJ databases">
        <title>Metabolic potential, ecology and presence of endohyphal bacteria is reflected in genomic diversity of Mucoromycotina.</title>
        <authorList>
            <person name="Muszewska A."/>
            <person name="Okrasinska A."/>
            <person name="Steczkiewicz K."/>
            <person name="Drgas O."/>
            <person name="Orlowska M."/>
            <person name="Perlinska-Lenart U."/>
            <person name="Aleksandrzak-Piekarczyk T."/>
            <person name="Szatraj K."/>
            <person name="Zielenkiewicz U."/>
            <person name="Pilsyk S."/>
            <person name="Malc E."/>
            <person name="Mieczkowski P."/>
            <person name="Kruszewska J.S."/>
            <person name="Biernat P."/>
            <person name="Pawlowska J."/>
        </authorList>
    </citation>
    <scope>NUCLEOTIDE SEQUENCE [LARGE SCALE GENOMIC DNA]</scope>
    <source>
        <strain evidence="3 4">CBS 142.35</strain>
    </source>
</reference>
<organism evidence="3 4">
    <name type="scientific">Circinella minor</name>
    <dbReference type="NCBI Taxonomy" id="1195481"/>
    <lineage>
        <taxon>Eukaryota</taxon>
        <taxon>Fungi</taxon>
        <taxon>Fungi incertae sedis</taxon>
        <taxon>Mucoromycota</taxon>
        <taxon>Mucoromycotina</taxon>
        <taxon>Mucoromycetes</taxon>
        <taxon>Mucorales</taxon>
        <taxon>Lichtheimiaceae</taxon>
        <taxon>Circinella</taxon>
    </lineage>
</organism>
<dbReference type="PANTHER" id="PTHR43591:SF24">
    <property type="entry name" value="2-METHOXY-6-POLYPRENYL-1,4-BENZOQUINOL METHYLASE, MITOCHONDRIAL"/>
    <property type="match status" value="1"/>
</dbReference>
<protein>
    <recommendedName>
        <fullName evidence="2">Methyltransferase domain-containing protein</fullName>
    </recommendedName>
</protein>
<dbReference type="InterPro" id="IPR041698">
    <property type="entry name" value="Methyltransf_25"/>
</dbReference>
<dbReference type="GO" id="GO:0008168">
    <property type="term" value="F:methyltransferase activity"/>
    <property type="evidence" value="ECO:0007669"/>
    <property type="project" value="TreeGrafter"/>
</dbReference>
<proteinExistence type="predicted"/>
<evidence type="ECO:0000256" key="1">
    <source>
        <dbReference type="SAM" id="MobiDB-lite"/>
    </source>
</evidence>
<evidence type="ECO:0000313" key="3">
    <source>
        <dbReference type="EMBL" id="KAG2223534.1"/>
    </source>
</evidence>
<feature type="domain" description="Methyltransferase" evidence="2">
    <location>
        <begin position="102"/>
        <end position="193"/>
    </location>
</feature>
<feature type="region of interest" description="Disordered" evidence="1">
    <location>
        <begin position="1"/>
        <end position="41"/>
    </location>
</feature>
<dbReference type="EMBL" id="JAEPRB010000059">
    <property type="protein sequence ID" value="KAG2223534.1"/>
    <property type="molecule type" value="Genomic_DNA"/>
</dbReference>
<dbReference type="AlphaFoldDB" id="A0A8H7S6B0"/>
<gene>
    <name evidence="3" type="ORF">INT45_000854</name>
</gene>
<evidence type="ECO:0000259" key="2">
    <source>
        <dbReference type="Pfam" id="PF13649"/>
    </source>
</evidence>
<sequence length="326" mass="37652">MGGCLSSCPDDDRSMHSSNHPRSMLTRHHHHHTHNDDKEAHIRTVEGRLYHDENDSRYMLPRDEQESDRLHEQHFVTKEVLGCNILPETFQHLNFQRGGLTILDVCCGPATWLCETSLEYNNSQFTGVDMSDVWPKDIRPVNLQFRRANVLNGIPFPDQHFDFIQMRYVVLAFTLDEWKKVFNELRRVLKPGGCLQCIDLDMRITLQDDKASISKQHIETLEQFYSIQGLDISVGAKLDMRLTDLGLRIVQSEYREIPLGWGGPIGTASLNLFMGKLNGLSPWLKRTMEISDDSFQQLKEEIHQDLIHSRAYMGLHAFLAIKEPLE</sequence>
<dbReference type="SUPFAM" id="SSF53335">
    <property type="entry name" value="S-adenosyl-L-methionine-dependent methyltransferases"/>
    <property type="match status" value="1"/>
</dbReference>
<dbReference type="Proteomes" id="UP000646827">
    <property type="component" value="Unassembled WGS sequence"/>
</dbReference>
<name>A0A8H7S6B0_9FUNG</name>
<accession>A0A8H7S6B0</accession>
<dbReference type="OrthoDB" id="2013972at2759"/>
<dbReference type="Gene3D" id="3.40.50.150">
    <property type="entry name" value="Vaccinia Virus protein VP39"/>
    <property type="match status" value="1"/>
</dbReference>
<keyword evidence="4" id="KW-1185">Reference proteome</keyword>
<dbReference type="Pfam" id="PF13649">
    <property type="entry name" value="Methyltransf_25"/>
    <property type="match status" value="1"/>
</dbReference>
<comment type="caution">
    <text evidence="3">The sequence shown here is derived from an EMBL/GenBank/DDBJ whole genome shotgun (WGS) entry which is preliminary data.</text>
</comment>
<dbReference type="CDD" id="cd02440">
    <property type="entry name" value="AdoMet_MTases"/>
    <property type="match status" value="1"/>
</dbReference>
<dbReference type="PANTHER" id="PTHR43591">
    <property type="entry name" value="METHYLTRANSFERASE"/>
    <property type="match status" value="1"/>
</dbReference>
<evidence type="ECO:0000313" key="4">
    <source>
        <dbReference type="Proteomes" id="UP000646827"/>
    </source>
</evidence>